<feature type="domain" description="N-acetyltransferase" evidence="1">
    <location>
        <begin position="2"/>
        <end position="164"/>
    </location>
</feature>
<sequence length="169" mass="19659">MITLKSVNANNINDIIELEVNENQEKFLETSVLKSIGDALEMNMDGTPAVPLAIYKDTKIIGFIMYIYDVLDHEDFQGKEFYNQNTYFIWHFVIDKRFQGLGYGRDTLVEFDKLIKTYPNGPSDNIVLFFHSDNEIARNLYRLLGYKETSITMDNSTMLIKKLNETFTE</sequence>
<name>A0A7G9S0T8_9FIRM</name>
<dbReference type="PROSITE" id="PS51186">
    <property type="entry name" value="GNAT"/>
    <property type="match status" value="1"/>
</dbReference>
<evidence type="ECO:0000259" key="1">
    <source>
        <dbReference type="PROSITE" id="PS51186"/>
    </source>
</evidence>
<keyword evidence="3" id="KW-1185">Reference proteome</keyword>
<dbReference type="CDD" id="cd04301">
    <property type="entry name" value="NAT_SF"/>
    <property type="match status" value="1"/>
</dbReference>
<dbReference type="AlphaFoldDB" id="A0A7G9S0T8"/>
<gene>
    <name evidence="2" type="ORF">H9L01_03625</name>
</gene>
<dbReference type="Proteomes" id="UP000515928">
    <property type="component" value="Chromosome"/>
</dbReference>
<accession>A0A7G9S0T8</accession>
<dbReference type="RefSeq" id="WP_187534664.1">
    <property type="nucleotide sequence ID" value="NZ_CBCSHU010000028.1"/>
</dbReference>
<proteinExistence type="predicted"/>
<dbReference type="Pfam" id="PF00583">
    <property type="entry name" value="Acetyltransf_1"/>
    <property type="match status" value="1"/>
</dbReference>
<evidence type="ECO:0000313" key="2">
    <source>
        <dbReference type="EMBL" id="QNN61463.1"/>
    </source>
</evidence>
<dbReference type="InterPro" id="IPR016181">
    <property type="entry name" value="Acyl_CoA_acyltransferase"/>
</dbReference>
<dbReference type="InterPro" id="IPR000182">
    <property type="entry name" value="GNAT_dom"/>
</dbReference>
<protein>
    <submittedName>
        <fullName evidence="2">GNAT family N-acetyltransferase</fullName>
    </submittedName>
</protein>
<dbReference type="KEGG" id="eio:H9L01_03625"/>
<dbReference type="SUPFAM" id="SSF55729">
    <property type="entry name" value="Acyl-CoA N-acyltransferases (Nat)"/>
    <property type="match status" value="1"/>
</dbReference>
<evidence type="ECO:0000313" key="3">
    <source>
        <dbReference type="Proteomes" id="UP000515928"/>
    </source>
</evidence>
<reference evidence="2 3" key="1">
    <citation type="submission" date="2020-08" db="EMBL/GenBank/DDBJ databases">
        <title>Genome sequence of Erysipelothrix inopinata DSM 15511T.</title>
        <authorList>
            <person name="Hyun D.-W."/>
            <person name="Bae J.-W."/>
        </authorList>
    </citation>
    <scope>NUCLEOTIDE SEQUENCE [LARGE SCALE GENOMIC DNA]</scope>
    <source>
        <strain evidence="2 3">DSM 15511</strain>
    </source>
</reference>
<keyword evidence="2" id="KW-0808">Transferase</keyword>
<organism evidence="2 3">
    <name type="scientific">Erysipelothrix inopinata</name>
    <dbReference type="NCBI Taxonomy" id="225084"/>
    <lineage>
        <taxon>Bacteria</taxon>
        <taxon>Bacillati</taxon>
        <taxon>Bacillota</taxon>
        <taxon>Erysipelotrichia</taxon>
        <taxon>Erysipelotrichales</taxon>
        <taxon>Erysipelotrichaceae</taxon>
        <taxon>Erysipelothrix</taxon>
    </lineage>
</organism>
<dbReference type="EMBL" id="CP060715">
    <property type="protein sequence ID" value="QNN61463.1"/>
    <property type="molecule type" value="Genomic_DNA"/>
</dbReference>
<dbReference type="GO" id="GO:0016747">
    <property type="term" value="F:acyltransferase activity, transferring groups other than amino-acyl groups"/>
    <property type="evidence" value="ECO:0007669"/>
    <property type="project" value="InterPro"/>
</dbReference>
<dbReference type="Gene3D" id="3.40.630.30">
    <property type="match status" value="1"/>
</dbReference>